<name>A0ABR3BIP1_PHYBL</name>
<gene>
    <name evidence="5" type="ORF">J3Q64DRAFT_1713174</name>
</gene>
<dbReference type="PROSITE" id="PS51186">
    <property type="entry name" value="GNAT"/>
    <property type="match status" value="1"/>
</dbReference>
<dbReference type="PANTHER" id="PTHR43877:SF1">
    <property type="entry name" value="ACETYLTRANSFERASE"/>
    <property type="match status" value="1"/>
</dbReference>
<comment type="caution">
    <text evidence="5">The sequence shown here is derived from an EMBL/GenBank/DDBJ whole genome shotgun (WGS) entry which is preliminary data.</text>
</comment>
<dbReference type="Proteomes" id="UP001448207">
    <property type="component" value="Unassembled WGS sequence"/>
</dbReference>
<reference evidence="5 6" key="1">
    <citation type="submission" date="2024-04" db="EMBL/GenBank/DDBJ databases">
        <title>Symmetric and asymmetric DNA N6-adenine methylation regulates different biological responses in Mucorales.</title>
        <authorList>
            <consortium name="Lawrence Berkeley National Laboratory"/>
            <person name="Lax C."/>
            <person name="Mondo S.J."/>
            <person name="Osorio-Concepcion M."/>
            <person name="Muszewska A."/>
            <person name="Corrochano-Luque M."/>
            <person name="Gutierrez G."/>
            <person name="Riley R."/>
            <person name="Lipzen A."/>
            <person name="Guo J."/>
            <person name="Hundley H."/>
            <person name="Amirebrahimi M."/>
            <person name="Ng V."/>
            <person name="Lorenzo-Gutierrez D."/>
            <person name="Binder U."/>
            <person name="Yang J."/>
            <person name="Song Y."/>
            <person name="Canovas D."/>
            <person name="Navarro E."/>
            <person name="Freitag M."/>
            <person name="Gabaldon T."/>
            <person name="Grigoriev I.V."/>
            <person name="Corrochano L.M."/>
            <person name="Nicolas F.E."/>
            <person name="Garre V."/>
        </authorList>
    </citation>
    <scope>NUCLEOTIDE SEQUENCE [LARGE SCALE GENOMIC DNA]</scope>
    <source>
        <strain evidence="5 6">L51</strain>
    </source>
</reference>
<keyword evidence="6" id="KW-1185">Reference proteome</keyword>
<feature type="transmembrane region" description="Helical" evidence="3">
    <location>
        <begin position="12"/>
        <end position="32"/>
    </location>
</feature>
<dbReference type="InterPro" id="IPR016181">
    <property type="entry name" value="Acyl_CoA_acyltransferase"/>
</dbReference>
<protein>
    <submittedName>
        <fullName evidence="5">Acyl-CoA N-acyltransferase</fullName>
    </submittedName>
</protein>
<evidence type="ECO:0000256" key="2">
    <source>
        <dbReference type="ARBA" id="ARBA00023315"/>
    </source>
</evidence>
<evidence type="ECO:0000313" key="6">
    <source>
        <dbReference type="Proteomes" id="UP001448207"/>
    </source>
</evidence>
<evidence type="ECO:0000259" key="4">
    <source>
        <dbReference type="PROSITE" id="PS51186"/>
    </source>
</evidence>
<evidence type="ECO:0000256" key="1">
    <source>
        <dbReference type="ARBA" id="ARBA00022679"/>
    </source>
</evidence>
<accession>A0ABR3BIP1</accession>
<keyword evidence="1" id="KW-0808">Transferase</keyword>
<proteinExistence type="predicted"/>
<dbReference type="Gene3D" id="3.40.630.30">
    <property type="match status" value="1"/>
</dbReference>
<dbReference type="PANTHER" id="PTHR43877">
    <property type="entry name" value="AMINOALKYLPHOSPHONATE N-ACETYLTRANSFERASE-RELATED-RELATED"/>
    <property type="match status" value="1"/>
</dbReference>
<keyword evidence="3" id="KW-1133">Transmembrane helix</keyword>
<keyword evidence="2" id="KW-0012">Acyltransferase</keyword>
<keyword evidence="3" id="KW-0812">Transmembrane</keyword>
<evidence type="ECO:0000313" key="5">
    <source>
        <dbReference type="EMBL" id="KAL0097390.1"/>
    </source>
</evidence>
<dbReference type="EMBL" id="JBCLYO010000001">
    <property type="protein sequence ID" value="KAL0097390.1"/>
    <property type="molecule type" value="Genomic_DNA"/>
</dbReference>
<feature type="domain" description="N-acetyltransferase" evidence="4">
    <location>
        <begin position="35"/>
        <end position="197"/>
    </location>
</feature>
<dbReference type="SUPFAM" id="SSF55729">
    <property type="entry name" value="Acyl-CoA N-acyltransferases (Nat)"/>
    <property type="match status" value="1"/>
</dbReference>
<dbReference type="InterPro" id="IPR000182">
    <property type="entry name" value="GNAT_dom"/>
</dbReference>
<organism evidence="5 6">
    <name type="scientific">Phycomyces blakesleeanus</name>
    <dbReference type="NCBI Taxonomy" id="4837"/>
    <lineage>
        <taxon>Eukaryota</taxon>
        <taxon>Fungi</taxon>
        <taxon>Fungi incertae sedis</taxon>
        <taxon>Mucoromycota</taxon>
        <taxon>Mucoromycotina</taxon>
        <taxon>Mucoromycetes</taxon>
        <taxon>Mucorales</taxon>
        <taxon>Phycomycetaceae</taxon>
        <taxon>Phycomyces</taxon>
    </lineage>
</organism>
<keyword evidence="3" id="KW-0472">Membrane</keyword>
<dbReference type="Pfam" id="PF00583">
    <property type="entry name" value="Acetyltransf_1"/>
    <property type="match status" value="1"/>
</dbReference>
<sequence>MPFLVKYQNIYSMYIETSFIFIFLCGMAPIVTDNIIIRLVSMDDKPVAELIRDTINTAYSSQNSWTREGDTIAGDRATTEMVERLILEQGKPNHLLCAFDGSIVVGTVMVQLEDMKPNEAEIRMVAVHPSYQSCGMGRRLVDASTEFIRSLGRDVMSIRVLENRTDVMQWYVRLGFVATGDRMNVLDESLLKVKGVTFLKLSRSI</sequence>
<dbReference type="InterPro" id="IPR050832">
    <property type="entry name" value="Bact_Acetyltransf"/>
</dbReference>
<evidence type="ECO:0000256" key="3">
    <source>
        <dbReference type="SAM" id="Phobius"/>
    </source>
</evidence>
<dbReference type="CDD" id="cd04301">
    <property type="entry name" value="NAT_SF"/>
    <property type="match status" value="1"/>
</dbReference>